<keyword evidence="2" id="KW-1185">Reference proteome</keyword>
<organism evidence="1 2">
    <name type="scientific">Rhizobium bangladeshense</name>
    <dbReference type="NCBI Taxonomy" id="1138189"/>
    <lineage>
        <taxon>Bacteria</taxon>
        <taxon>Pseudomonadati</taxon>
        <taxon>Pseudomonadota</taxon>
        <taxon>Alphaproteobacteria</taxon>
        <taxon>Hyphomicrobiales</taxon>
        <taxon>Rhizobiaceae</taxon>
        <taxon>Rhizobium/Agrobacterium group</taxon>
        <taxon>Rhizobium</taxon>
    </lineage>
</organism>
<accession>A0ABS7LGQ4</accession>
<reference evidence="1 2" key="1">
    <citation type="submission" date="2020-06" db="EMBL/GenBank/DDBJ databases">
        <title>Global-level population genomics: horizontal gene transfer, symbiosis and evolution in Rhizobia.</title>
        <authorList>
            <person name="Gai Y."/>
        </authorList>
    </citation>
    <scope>NUCLEOTIDE SEQUENCE [LARGE SCALE GENOMIC DNA]</scope>
    <source>
        <strain evidence="1 2">PLR6_1b</strain>
    </source>
</reference>
<evidence type="ECO:0000313" key="2">
    <source>
        <dbReference type="Proteomes" id="UP000720124"/>
    </source>
</evidence>
<name>A0ABS7LGQ4_9HYPH</name>
<sequence length="117" mass="13097">MTKLSFNTDETPTPESKADIVAEMIRFMALRMEPVGFGTILARLMEVFDAPEEDIGSEVQRAYFTLLRAGLLTSNDYDPVNSAAVIRVCTVAQPSKSLTDFIWDEPEWSEDSELSND</sequence>
<dbReference type="RefSeq" id="WP_222012229.1">
    <property type="nucleotide sequence ID" value="NZ_JABTXI010000004.1"/>
</dbReference>
<protein>
    <submittedName>
        <fullName evidence="1">Uncharacterized protein</fullName>
    </submittedName>
</protein>
<proteinExistence type="predicted"/>
<dbReference type="EMBL" id="JABTXI010000004">
    <property type="protein sequence ID" value="MBY3590595.1"/>
    <property type="molecule type" value="Genomic_DNA"/>
</dbReference>
<gene>
    <name evidence="1" type="ORF">HJA87_11970</name>
</gene>
<dbReference type="Proteomes" id="UP000720124">
    <property type="component" value="Unassembled WGS sequence"/>
</dbReference>
<comment type="caution">
    <text evidence="1">The sequence shown here is derived from an EMBL/GenBank/DDBJ whole genome shotgun (WGS) entry which is preliminary data.</text>
</comment>
<evidence type="ECO:0000313" key="1">
    <source>
        <dbReference type="EMBL" id="MBY3590595.1"/>
    </source>
</evidence>